<name>A0A9D4S5X1_DREPO</name>
<comment type="caution">
    <text evidence="1">The sequence shown here is derived from an EMBL/GenBank/DDBJ whole genome shotgun (WGS) entry which is preliminary data.</text>
</comment>
<reference evidence="1" key="2">
    <citation type="submission" date="2020-11" db="EMBL/GenBank/DDBJ databases">
        <authorList>
            <person name="McCartney M.A."/>
            <person name="Auch B."/>
            <person name="Kono T."/>
            <person name="Mallez S."/>
            <person name="Becker A."/>
            <person name="Gohl D.M."/>
            <person name="Silverstein K.A.T."/>
            <person name="Koren S."/>
            <person name="Bechman K.B."/>
            <person name="Herman A."/>
            <person name="Abrahante J.E."/>
            <person name="Garbe J."/>
        </authorList>
    </citation>
    <scope>NUCLEOTIDE SEQUENCE</scope>
    <source>
        <strain evidence="1">Duluth1</strain>
        <tissue evidence="1">Whole animal</tissue>
    </source>
</reference>
<sequence>MSSHQNSTAGNGMLSERLSRKYGFCVQWRGGRGVRLLTSFASFKKTRFCI</sequence>
<protein>
    <submittedName>
        <fullName evidence="1">Uncharacterized protein</fullName>
    </submittedName>
</protein>
<dbReference type="Proteomes" id="UP000828390">
    <property type="component" value="Unassembled WGS sequence"/>
</dbReference>
<accession>A0A9D4S5X1</accession>
<keyword evidence="2" id="KW-1185">Reference proteome</keyword>
<reference evidence="1" key="1">
    <citation type="journal article" date="2019" name="bioRxiv">
        <title>The Genome of the Zebra Mussel, Dreissena polymorpha: A Resource for Invasive Species Research.</title>
        <authorList>
            <person name="McCartney M.A."/>
            <person name="Auch B."/>
            <person name="Kono T."/>
            <person name="Mallez S."/>
            <person name="Zhang Y."/>
            <person name="Obille A."/>
            <person name="Becker A."/>
            <person name="Abrahante J.E."/>
            <person name="Garbe J."/>
            <person name="Badalamenti J.P."/>
            <person name="Herman A."/>
            <person name="Mangelson H."/>
            <person name="Liachko I."/>
            <person name="Sullivan S."/>
            <person name="Sone E.D."/>
            <person name="Koren S."/>
            <person name="Silverstein K.A.T."/>
            <person name="Beckman K.B."/>
            <person name="Gohl D.M."/>
        </authorList>
    </citation>
    <scope>NUCLEOTIDE SEQUENCE</scope>
    <source>
        <strain evidence="1">Duluth1</strain>
        <tissue evidence="1">Whole animal</tissue>
    </source>
</reference>
<proteinExistence type="predicted"/>
<dbReference type="AlphaFoldDB" id="A0A9D4S5X1"/>
<organism evidence="1 2">
    <name type="scientific">Dreissena polymorpha</name>
    <name type="common">Zebra mussel</name>
    <name type="synonym">Mytilus polymorpha</name>
    <dbReference type="NCBI Taxonomy" id="45954"/>
    <lineage>
        <taxon>Eukaryota</taxon>
        <taxon>Metazoa</taxon>
        <taxon>Spiralia</taxon>
        <taxon>Lophotrochozoa</taxon>
        <taxon>Mollusca</taxon>
        <taxon>Bivalvia</taxon>
        <taxon>Autobranchia</taxon>
        <taxon>Heteroconchia</taxon>
        <taxon>Euheterodonta</taxon>
        <taxon>Imparidentia</taxon>
        <taxon>Neoheterodontei</taxon>
        <taxon>Myida</taxon>
        <taxon>Dreissenoidea</taxon>
        <taxon>Dreissenidae</taxon>
        <taxon>Dreissena</taxon>
    </lineage>
</organism>
<evidence type="ECO:0000313" key="2">
    <source>
        <dbReference type="Proteomes" id="UP000828390"/>
    </source>
</evidence>
<evidence type="ECO:0000313" key="1">
    <source>
        <dbReference type="EMBL" id="KAH3891062.1"/>
    </source>
</evidence>
<gene>
    <name evidence="1" type="ORF">DPMN_015153</name>
</gene>
<dbReference type="EMBL" id="JAIWYP010000001">
    <property type="protein sequence ID" value="KAH3891062.1"/>
    <property type="molecule type" value="Genomic_DNA"/>
</dbReference>